<dbReference type="OrthoDB" id="3214574at2"/>
<evidence type="ECO:0000313" key="7">
    <source>
        <dbReference type="Proteomes" id="UP000460272"/>
    </source>
</evidence>
<name>A0A6P2BUF5_9ACTN</name>
<accession>A0A6P2BUF5</accession>
<evidence type="ECO:0000256" key="2">
    <source>
        <dbReference type="ARBA" id="ARBA00022723"/>
    </source>
</evidence>
<organism evidence="6 7">
    <name type="scientific">Trebonia kvetii</name>
    <dbReference type="NCBI Taxonomy" id="2480626"/>
    <lineage>
        <taxon>Bacteria</taxon>
        <taxon>Bacillati</taxon>
        <taxon>Actinomycetota</taxon>
        <taxon>Actinomycetes</taxon>
        <taxon>Streptosporangiales</taxon>
        <taxon>Treboniaceae</taxon>
        <taxon>Trebonia</taxon>
    </lineage>
</organism>
<evidence type="ECO:0000313" key="6">
    <source>
        <dbReference type="EMBL" id="TVZ02739.1"/>
    </source>
</evidence>
<feature type="domain" description="PIN" evidence="5">
    <location>
        <begin position="2"/>
        <end position="119"/>
    </location>
</feature>
<gene>
    <name evidence="6" type="ORF">EAS64_26825</name>
</gene>
<proteinExistence type="predicted"/>
<dbReference type="SUPFAM" id="SSF88723">
    <property type="entry name" value="PIN domain-like"/>
    <property type="match status" value="1"/>
</dbReference>
<reference evidence="6 7" key="1">
    <citation type="submission" date="2018-11" db="EMBL/GenBank/DDBJ databases">
        <title>Trebonia kvetii gen.nov., sp.nov., a novel acidophilic actinobacterium, and proposal of the new actinobacterial family Treboniaceae fam. nov.</title>
        <authorList>
            <person name="Rapoport D."/>
            <person name="Sagova-Mareckova M."/>
            <person name="Sedlacek I."/>
            <person name="Provaznik J."/>
            <person name="Kralova S."/>
            <person name="Pavlinic D."/>
            <person name="Benes V."/>
            <person name="Kopecky J."/>
        </authorList>
    </citation>
    <scope>NUCLEOTIDE SEQUENCE [LARGE SCALE GENOMIC DNA]</scope>
    <source>
        <strain evidence="6 7">15Tr583</strain>
    </source>
</reference>
<protein>
    <submittedName>
        <fullName evidence="6">PIN domain-containing protein</fullName>
    </submittedName>
</protein>
<dbReference type="EMBL" id="RPFW01000005">
    <property type="protein sequence ID" value="TVZ02739.1"/>
    <property type="molecule type" value="Genomic_DNA"/>
</dbReference>
<evidence type="ECO:0000256" key="3">
    <source>
        <dbReference type="ARBA" id="ARBA00022801"/>
    </source>
</evidence>
<dbReference type="GO" id="GO:0004518">
    <property type="term" value="F:nuclease activity"/>
    <property type="evidence" value="ECO:0007669"/>
    <property type="project" value="UniProtKB-KW"/>
</dbReference>
<dbReference type="Gene3D" id="3.40.50.1010">
    <property type="entry name" value="5'-nuclease"/>
    <property type="match status" value="1"/>
</dbReference>
<keyword evidence="7" id="KW-1185">Reference proteome</keyword>
<dbReference type="InterPro" id="IPR002716">
    <property type="entry name" value="PIN_dom"/>
</dbReference>
<dbReference type="GO" id="GO:0046872">
    <property type="term" value="F:metal ion binding"/>
    <property type="evidence" value="ECO:0007669"/>
    <property type="project" value="UniProtKB-KW"/>
</dbReference>
<keyword evidence="2" id="KW-0479">Metal-binding</keyword>
<evidence type="ECO:0000259" key="5">
    <source>
        <dbReference type="Pfam" id="PF01850"/>
    </source>
</evidence>
<keyword evidence="1" id="KW-0540">Nuclease</keyword>
<dbReference type="AlphaFoldDB" id="A0A6P2BUF5"/>
<keyword evidence="3" id="KW-0378">Hydrolase</keyword>
<evidence type="ECO:0000256" key="1">
    <source>
        <dbReference type="ARBA" id="ARBA00022722"/>
    </source>
</evidence>
<dbReference type="GO" id="GO:0016787">
    <property type="term" value="F:hydrolase activity"/>
    <property type="evidence" value="ECO:0007669"/>
    <property type="project" value="UniProtKB-KW"/>
</dbReference>
<sequence>MLDSEALATLGGRPSRRQEEVRAAMRAAALMHRDVIVPAVILAELYRGAGRNHAVDACLARETGIRVRDTDRSLARLVGGVLTGAKADSRYLADAHVVAAAVETGGGVVLTGDPDDLASLAAPYPNITVQSLP</sequence>
<dbReference type="Proteomes" id="UP000460272">
    <property type="component" value="Unassembled WGS sequence"/>
</dbReference>
<dbReference type="InterPro" id="IPR029060">
    <property type="entry name" value="PIN-like_dom_sf"/>
</dbReference>
<keyword evidence="4" id="KW-0460">Magnesium</keyword>
<evidence type="ECO:0000256" key="4">
    <source>
        <dbReference type="ARBA" id="ARBA00022842"/>
    </source>
</evidence>
<comment type="caution">
    <text evidence="6">The sequence shown here is derived from an EMBL/GenBank/DDBJ whole genome shotgun (WGS) entry which is preliminary data.</text>
</comment>
<dbReference type="Pfam" id="PF01850">
    <property type="entry name" value="PIN"/>
    <property type="match status" value="1"/>
</dbReference>